<evidence type="ECO:0000256" key="7">
    <source>
        <dbReference type="SAM" id="Phobius"/>
    </source>
</evidence>
<sequence>MRNVLLLALGSFTLGLDAYVMAGLLPAIADDTGTTVALAGQLVTAFTLAYAVSAPLFASLLAGRRPRAALTGSLAVFTVANALTALAPTFALLVAARVAAGAGAGLYAALSTAAAATMVPAARRGRALALVMGGMGSGTVLGVPLGVLLAEHTGWRATLWLLTALGAAALAGLLCLLPPLPAQPQASVRDRLAAVADRRVAPVVGVSFLAAVASLGLYTYLAPVLREAGGVHAVTPYLWAWGLGGVLGSVVAGPLVDRTRRAAAPVTTVLALIVAAEALLPALAPHALAAGAALLVWGAGGWALQVPQQHRLLELSPGRGPVVLALNGSALYLGSAVGSALGGAALAAGLAPRALPWATAAAAALGLAAHLAATGRAARADGPRPTAALPSTLGDHEHS</sequence>
<dbReference type="Proteomes" id="UP000037288">
    <property type="component" value="Unassembled WGS sequence"/>
</dbReference>
<evidence type="ECO:0000256" key="1">
    <source>
        <dbReference type="ARBA" id="ARBA00004651"/>
    </source>
</evidence>
<keyword evidence="5 7" id="KW-0472">Membrane</keyword>
<accession>A0A0K9XAA5</accession>
<dbReference type="Pfam" id="PF07690">
    <property type="entry name" value="MFS_1"/>
    <property type="match status" value="1"/>
</dbReference>
<keyword evidence="3 7" id="KW-0812">Transmembrane</keyword>
<dbReference type="PANTHER" id="PTHR43124">
    <property type="entry name" value="PURINE EFFLUX PUMP PBUE"/>
    <property type="match status" value="1"/>
</dbReference>
<dbReference type="InterPro" id="IPR050189">
    <property type="entry name" value="MFS_Efflux_Transporters"/>
</dbReference>
<feature type="transmembrane region" description="Helical" evidence="7">
    <location>
        <begin position="102"/>
        <end position="121"/>
    </location>
</feature>
<evidence type="ECO:0000256" key="4">
    <source>
        <dbReference type="ARBA" id="ARBA00022989"/>
    </source>
</evidence>
<keyword evidence="10" id="KW-1185">Reference proteome</keyword>
<dbReference type="InterPro" id="IPR011701">
    <property type="entry name" value="MFS"/>
</dbReference>
<feature type="transmembrane region" description="Helical" evidence="7">
    <location>
        <begin position="38"/>
        <end position="62"/>
    </location>
</feature>
<evidence type="ECO:0000256" key="2">
    <source>
        <dbReference type="ARBA" id="ARBA00022475"/>
    </source>
</evidence>
<feature type="transmembrane region" description="Helical" evidence="7">
    <location>
        <begin position="74"/>
        <end position="96"/>
    </location>
</feature>
<dbReference type="EMBL" id="LFXA01000018">
    <property type="protein sequence ID" value="KNB49582.1"/>
    <property type="molecule type" value="Genomic_DNA"/>
</dbReference>
<gene>
    <name evidence="9" type="ORF">AC230_29100</name>
</gene>
<feature type="region of interest" description="Disordered" evidence="6">
    <location>
        <begin position="378"/>
        <end position="399"/>
    </location>
</feature>
<feature type="transmembrane region" description="Helical" evidence="7">
    <location>
        <begin position="263"/>
        <end position="280"/>
    </location>
</feature>
<feature type="domain" description="Major facilitator superfamily (MFS) profile" evidence="8">
    <location>
        <begin position="3"/>
        <end position="378"/>
    </location>
</feature>
<dbReference type="Gene3D" id="1.20.1250.20">
    <property type="entry name" value="MFS general substrate transporter like domains"/>
    <property type="match status" value="1"/>
</dbReference>
<dbReference type="PROSITE" id="PS50850">
    <property type="entry name" value="MFS"/>
    <property type="match status" value="1"/>
</dbReference>
<protein>
    <submittedName>
        <fullName evidence="9">MFS transporter</fullName>
    </submittedName>
</protein>
<feature type="transmembrane region" description="Helical" evidence="7">
    <location>
        <begin position="159"/>
        <end position="180"/>
    </location>
</feature>
<feature type="transmembrane region" description="Helical" evidence="7">
    <location>
        <begin position="200"/>
        <end position="218"/>
    </location>
</feature>
<dbReference type="InterPro" id="IPR020846">
    <property type="entry name" value="MFS_dom"/>
</dbReference>
<dbReference type="STRING" id="1678637.AC230_29100"/>
<evidence type="ECO:0000256" key="5">
    <source>
        <dbReference type="ARBA" id="ARBA00023136"/>
    </source>
</evidence>
<name>A0A0K9XAA5_9ACTN</name>
<keyword evidence="4 7" id="KW-1133">Transmembrane helix</keyword>
<dbReference type="AlphaFoldDB" id="A0A0K9XAA5"/>
<dbReference type="InterPro" id="IPR036259">
    <property type="entry name" value="MFS_trans_sf"/>
</dbReference>
<organism evidence="9 10">
    <name type="scientific">Streptomyces caatingaensis</name>
    <dbReference type="NCBI Taxonomy" id="1678637"/>
    <lineage>
        <taxon>Bacteria</taxon>
        <taxon>Bacillati</taxon>
        <taxon>Actinomycetota</taxon>
        <taxon>Actinomycetes</taxon>
        <taxon>Kitasatosporales</taxon>
        <taxon>Streptomycetaceae</taxon>
        <taxon>Streptomyces</taxon>
    </lineage>
</organism>
<evidence type="ECO:0000313" key="9">
    <source>
        <dbReference type="EMBL" id="KNB49582.1"/>
    </source>
</evidence>
<evidence type="ECO:0000256" key="3">
    <source>
        <dbReference type="ARBA" id="ARBA00022692"/>
    </source>
</evidence>
<feature type="transmembrane region" description="Helical" evidence="7">
    <location>
        <begin position="324"/>
        <end position="348"/>
    </location>
</feature>
<evidence type="ECO:0000259" key="8">
    <source>
        <dbReference type="PROSITE" id="PS50850"/>
    </source>
</evidence>
<feature type="transmembrane region" description="Helical" evidence="7">
    <location>
        <begin position="128"/>
        <end position="147"/>
    </location>
</feature>
<comment type="subcellular location">
    <subcellularLocation>
        <location evidence="1">Cell membrane</location>
        <topology evidence="1">Multi-pass membrane protein</topology>
    </subcellularLocation>
</comment>
<feature type="transmembrane region" description="Helical" evidence="7">
    <location>
        <begin position="238"/>
        <end position="256"/>
    </location>
</feature>
<comment type="caution">
    <text evidence="9">The sequence shown here is derived from an EMBL/GenBank/DDBJ whole genome shotgun (WGS) entry which is preliminary data.</text>
</comment>
<reference evidence="10" key="1">
    <citation type="submission" date="2015-07" db="EMBL/GenBank/DDBJ databases">
        <title>Draft genome sequence of Streptomyces sp. CMAA 1322, a bacterium isolated from Caatinga biome, from dry forest semiarid of Brazil.</title>
        <authorList>
            <person name="Santos S.N."/>
            <person name="Gacesa R."/>
            <person name="Taketani R.G."/>
            <person name="Long P.F."/>
            <person name="Melo I.S."/>
        </authorList>
    </citation>
    <scope>NUCLEOTIDE SEQUENCE [LARGE SCALE GENOMIC DNA]</scope>
    <source>
        <strain evidence="10">CMAA 1322</strain>
    </source>
</reference>
<evidence type="ECO:0000313" key="10">
    <source>
        <dbReference type="Proteomes" id="UP000037288"/>
    </source>
</evidence>
<dbReference type="GO" id="GO:0022857">
    <property type="term" value="F:transmembrane transporter activity"/>
    <property type="evidence" value="ECO:0007669"/>
    <property type="project" value="InterPro"/>
</dbReference>
<dbReference type="PATRIC" id="fig|1678637.3.peg.6204"/>
<proteinExistence type="predicted"/>
<dbReference type="OrthoDB" id="9814237at2"/>
<evidence type="ECO:0000256" key="6">
    <source>
        <dbReference type="SAM" id="MobiDB-lite"/>
    </source>
</evidence>
<dbReference type="PANTHER" id="PTHR43124:SF10">
    <property type="entry name" value="PURINE EFFLUX PUMP PBUE"/>
    <property type="match status" value="1"/>
</dbReference>
<keyword evidence="2" id="KW-1003">Cell membrane</keyword>
<dbReference type="GO" id="GO:0005886">
    <property type="term" value="C:plasma membrane"/>
    <property type="evidence" value="ECO:0007669"/>
    <property type="project" value="UniProtKB-SubCell"/>
</dbReference>
<dbReference type="SUPFAM" id="SSF103473">
    <property type="entry name" value="MFS general substrate transporter"/>
    <property type="match status" value="1"/>
</dbReference>